<dbReference type="Pfam" id="PF04542">
    <property type="entry name" value="Sigma70_r2"/>
    <property type="match status" value="1"/>
</dbReference>
<gene>
    <name evidence="7" type="ORF">PQO05_18130</name>
</gene>
<dbReference type="InterPro" id="IPR013249">
    <property type="entry name" value="RNA_pol_sigma70_r4_t2"/>
</dbReference>
<dbReference type="InterPro" id="IPR036388">
    <property type="entry name" value="WH-like_DNA-bd_sf"/>
</dbReference>
<evidence type="ECO:0000256" key="2">
    <source>
        <dbReference type="ARBA" id="ARBA00023015"/>
    </source>
</evidence>
<dbReference type="InterPro" id="IPR013325">
    <property type="entry name" value="RNA_pol_sigma_r2"/>
</dbReference>
<keyword evidence="2" id="KW-0805">Transcription regulation</keyword>
<dbReference type="SUPFAM" id="SSF88946">
    <property type="entry name" value="Sigma2 domain of RNA polymerase sigma factors"/>
    <property type="match status" value="1"/>
</dbReference>
<evidence type="ECO:0000256" key="4">
    <source>
        <dbReference type="ARBA" id="ARBA00023163"/>
    </source>
</evidence>
<evidence type="ECO:0000259" key="6">
    <source>
        <dbReference type="Pfam" id="PF08281"/>
    </source>
</evidence>
<proteinExistence type="inferred from homology"/>
<dbReference type="EMBL" id="CP117167">
    <property type="protein sequence ID" value="WCT10659.1"/>
    <property type="molecule type" value="Genomic_DNA"/>
</dbReference>
<dbReference type="InterPro" id="IPR014327">
    <property type="entry name" value="RNA_pol_sigma70_bacteroid"/>
</dbReference>
<keyword evidence="3" id="KW-0731">Sigma factor</keyword>
<dbReference type="InterPro" id="IPR014284">
    <property type="entry name" value="RNA_pol_sigma-70_dom"/>
</dbReference>
<dbReference type="CDD" id="cd06171">
    <property type="entry name" value="Sigma70_r4"/>
    <property type="match status" value="1"/>
</dbReference>
<feature type="domain" description="RNA polymerase sigma-70 region 2" evidence="5">
    <location>
        <begin position="24"/>
        <end position="89"/>
    </location>
</feature>
<dbReference type="InterPro" id="IPR007627">
    <property type="entry name" value="RNA_pol_sigma70_r2"/>
</dbReference>
<organism evidence="7 8">
    <name type="scientific">Mucilaginibacter jinjuensis</name>
    <dbReference type="NCBI Taxonomy" id="1176721"/>
    <lineage>
        <taxon>Bacteria</taxon>
        <taxon>Pseudomonadati</taxon>
        <taxon>Bacteroidota</taxon>
        <taxon>Sphingobacteriia</taxon>
        <taxon>Sphingobacteriales</taxon>
        <taxon>Sphingobacteriaceae</taxon>
        <taxon>Mucilaginibacter</taxon>
    </lineage>
</organism>
<dbReference type="PANTHER" id="PTHR43133">
    <property type="entry name" value="RNA POLYMERASE ECF-TYPE SIGMA FACTO"/>
    <property type="match status" value="1"/>
</dbReference>
<dbReference type="InterPro" id="IPR039425">
    <property type="entry name" value="RNA_pol_sigma-70-like"/>
</dbReference>
<dbReference type="Gene3D" id="1.10.1740.10">
    <property type="match status" value="1"/>
</dbReference>
<dbReference type="PANTHER" id="PTHR43133:SF46">
    <property type="entry name" value="RNA POLYMERASE SIGMA-70 FACTOR ECF SUBFAMILY"/>
    <property type="match status" value="1"/>
</dbReference>
<sequence length="196" mass="22994">MINQSDQALLEAMALGDEDAFHVLFNRYWKKLFSFVYRLTQDESQTKDILQDVFLYIWKNREVLYAQESFMPYLNTVARSNVMMGFRKDKIRLVGADVLLENIQRSAQPDDQILLKEVKHTVDEELSKMPSNMRKCFQLSRFEDKSIREIAVELGLSEQTVKNNISEALKRLRICMEQGSLIYFSFLVFQVVEGLM</sequence>
<protein>
    <submittedName>
        <fullName evidence="7">RNA polymerase sigma-70 factor</fullName>
    </submittedName>
</protein>
<keyword evidence="8" id="KW-1185">Reference proteome</keyword>
<dbReference type="Proteomes" id="UP001216139">
    <property type="component" value="Chromosome"/>
</dbReference>
<evidence type="ECO:0000256" key="3">
    <source>
        <dbReference type="ARBA" id="ARBA00023082"/>
    </source>
</evidence>
<name>A0ABY7T2Y6_9SPHI</name>
<evidence type="ECO:0000313" key="7">
    <source>
        <dbReference type="EMBL" id="WCT10659.1"/>
    </source>
</evidence>
<dbReference type="InterPro" id="IPR013324">
    <property type="entry name" value="RNA_pol_sigma_r3/r4-like"/>
</dbReference>
<keyword evidence="4" id="KW-0804">Transcription</keyword>
<reference evidence="7 8" key="1">
    <citation type="submission" date="2023-02" db="EMBL/GenBank/DDBJ databases">
        <title>Genome sequence of Mucilaginibacter jinjuensis strain KACC 16571.</title>
        <authorList>
            <person name="Kim S."/>
            <person name="Heo J."/>
            <person name="Kwon S.-W."/>
        </authorList>
    </citation>
    <scope>NUCLEOTIDE SEQUENCE [LARGE SCALE GENOMIC DNA]</scope>
    <source>
        <strain evidence="7 8">KACC 16571</strain>
    </source>
</reference>
<dbReference type="Gene3D" id="1.10.10.10">
    <property type="entry name" value="Winged helix-like DNA-binding domain superfamily/Winged helix DNA-binding domain"/>
    <property type="match status" value="1"/>
</dbReference>
<dbReference type="SUPFAM" id="SSF88659">
    <property type="entry name" value="Sigma3 and sigma4 domains of RNA polymerase sigma factors"/>
    <property type="match status" value="1"/>
</dbReference>
<evidence type="ECO:0000259" key="5">
    <source>
        <dbReference type="Pfam" id="PF04542"/>
    </source>
</evidence>
<comment type="similarity">
    <text evidence="1">Belongs to the sigma-70 factor family. ECF subfamily.</text>
</comment>
<dbReference type="NCBIfam" id="TIGR02985">
    <property type="entry name" value="Sig70_bacteroi1"/>
    <property type="match status" value="1"/>
</dbReference>
<feature type="domain" description="RNA polymerase sigma factor 70 region 4 type 2" evidence="6">
    <location>
        <begin position="122"/>
        <end position="172"/>
    </location>
</feature>
<dbReference type="NCBIfam" id="TIGR02937">
    <property type="entry name" value="sigma70-ECF"/>
    <property type="match status" value="1"/>
</dbReference>
<dbReference type="Pfam" id="PF08281">
    <property type="entry name" value="Sigma70_r4_2"/>
    <property type="match status" value="1"/>
</dbReference>
<evidence type="ECO:0000256" key="1">
    <source>
        <dbReference type="ARBA" id="ARBA00010641"/>
    </source>
</evidence>
<dbReference type="RefSeq" id="WP_273628851.1">
    <property type="nucleotide sequence ID" value="NZ_CP117167.1"/>
</dbReference>
<accession>A0ABY7T2Y6</accession>
<evidence type="ECO:0000313" key="8">
    <source>
        <dbReference type="Proteomes" id="UP001216139"/>
    </source>
</evidence>